<proteinExistence type="predicted"/>
<feature type="region of interest" description="Disordered" evidence="1">
    <location>
        <begin position="1"/>
        <end position="28"/>
    </location>
</feature>
<evidence type="ECO:0000256" key="1">
    <source>
        <dbReference type="SAM" id="MobiDB-lite"/>
    </source>
</evidence>
<dbReference type="KEGG" id="psoj:PHYSODRAFT_252465"/>
<dbReference type="Proteomes" id="UP000002640">
    <property type="component" value="Unassembled WGS sequence"/>
</dbReference>
<dbReference type="RefSeq" id="XP_009519865.1">
    <property type="nucleotide sequence ID" value="XM_009521570.1"/>
</dbReference>
<sequence length="174" mass="20525">MACKWRKNPDPAKYEAKKPKRKQGKKPREFRCACGATFPAKGPRNRHREGCKARDLEDMLRSMTRPGKECDECDRLYSMNDFLYRDRNLILTDDCTIICSDCAEAGDYDPAELEPEILPGEIEEYLVVRRTVDPFPWLKKRRENLCKELVEEMYKPERILKWLESGRDLKAYLN</sequence>
<accession>G4YZA2</accession>
<organism evidence="2 3">
    <name type="scientific">Phytophthora sojae (strain P6497)</name>
    <name type="common">Soybean stem and root rot agent</name>
    <name type="synonym">Phytophthora megasperma f. sp. glycines</name>
    <dbReference type="NCBI Taxonomy" id="1094619"/>
    <lineage>
        <taxon>Eukaryota</taxon>
        <taxon>Sar</taxon>
        <taxon>Stramenopiles</taxon>
        <taxon>Oomycota</taxon>
        <taxon>Peronosporomycetes</taxon>
        <taxon>Peronosporales</taxon>
        <taxon>Peronosporaceae</taxon>
        <taxon>Phytophthora</taxon>
    </lineage>
</organism>
<dbReference type="AlphaFoldDB" id="G4YZA2"/>
<keyword evidence="3" id="KW-1185">Reference proteome</keyword>
<gene>
    <name evidence="2" type="ORF">PHYSODRAFT_252465</name>
</gene>
<dbReference type="GeneID" id="20638270"/>
<dbReference type="EMBL" id="JH159152">
    <property type="protein sequence ID" value="EGZ24577.1"/>
    <property type="molecule type" value="Genomic_DNA"/>
</dbReference>
<protein>
    <submittedName>
        <fullName evidence="2">Uncharacterized protein</fullName>
    </submittedName>
</protein>
<name>G4YZA2_PHYSP</name>
<dbReference type="InParanoid" id="G4YZA2"/>
<feature type="compositionally biased region" description="Basic and acidic residues" evidence="1">
    <location>
        <begin position="7"/>
        <end position="17"/>
    </location>
</feature>
<evidence type="ECO:0000313" key="2">
    <source>
        <dbReference type="EMBL" id="EGZ24577.1"/>
    </source>
</evidence>
<evidence type="ECO:0000313" key="3">
    <source>
        <dbReference type="Proteomes" id="UP000002640"/>
    </source>
</evidence>
<reference evidence="2 3" key="1">
    <citation type="journal article" date="2006" name="Science">
        <title>Phytophthora genome sequences uncover evolutionary origins and mechanisms of pathogenesis.</title>
        <authorList>
            <person name="Tyler B.M."/>
            <person name="Tripathy S."/>
            <person name="Zhang X."/>
            <person name="Dehal P."/>
            <person name="Jiang R.H."/>
            <person name="Aerts A."/>
            <person name="Arredondo F.D."/>
            <person name="Baxter L."/>
            <person name="Bensasson D."/>
            <person name="Beynon J.L."/>
            <person name="Chapman J."/>
            <person name="Damasceno C.M."/>
            <person name="Dorrance A.E."/>
            <person name="Dou D."/>
            <person name="Dickerman A.W."/>
            <person name="Dubchak I.L."/>
            <person name="Garbelotto M."/>
            <person name="Gijzen M."/>
            <person name="Gordon S.G."/>
            <person name="Govers F."/>
            <person name="Grunwald N.J."/>
            <person name="Huang W."/>
            <person name="Ivors K.L."/>
            <person name="Jones R.W."/>
            <person name="Kamoun S."/>
            <person name="Krampis K."/>
            <person name="Lamour K.H."/>
            <person name="Lee M.K."/>
            <person name="McDonald W.H."/>
            <person name="Medina M."/>
            <person name="Meijer H.J."/>
            <person name="Nordberg E.K."/>
            <person name="Maclean D.J."/>
            <person name="Ospina-Giraldo M.D."/>
            <person name="Morris P.F."/>
            <person name="Phuntumart V."/>
            <person name="Putnam N.H."/>
            <person name="Rash S."/>
            <person name="Rose J.K."/>
            <person name="Sakihama Y."/>
            <person name="Salamov A.A."/>
            <person name="Savidor A."/>
            <person name="Scheuring C.F."/>
            <person name="Smith B.M."/>
            <person name="Sobral B.W."/>
            <person name="Terry A."/>
            <person name="Torto-Alalibo T.A."/>
            <person name="Win J."/>
            <person name="Xu Z."/>
            <person name="Zhang H."/>
            <person name="Grigoriev I.V."/>
            <person name="Rokhsar D.S."/>
            <person name="Boore J.L."/>
        </authorList>
    </citation>
    <scope>NUCLEOTIDE SEQUENCE [LARGE SCALE GENOMIC DNA]</scope>
    <source>
        <strain evidence="2 3">P6497</strain>
    </source>
</reference>